<dbReference type="GO" id="GO:0006629">
    <property type="term" value="P:lipid metabolic process"/>
    <property type="evidence" value="ECO:0007669"/>
    <property type="project" value="InterPro"/>
</dbReference>
<proteinExistence type="inferred from homology"/>
<feature type="chain" id="PRO_5042836207" evidence="4">
    <location>
        <begin position="18"/>
        <end position="352"/>
    </location>
</feature>
<evidence type="ECO:0000313" key="6">
    <source>
        <dbReference type="EMBL" id="KAK4109488.1"/>
    </source>
</evidence>
<dbReference type="PANTHER" id="PTHR45856">
    <property type="entry name" value="ALPHA/BETA-HYDROLASES SUPERFAMILY PROTEIN"/>
    <property type="match status" value="1"/>
</dbReference>
<dbReference type="InterPro" id="IPR002921">
    <property type="entry name" value="Fungal_lipase-type"/>
</dbReference>
<gene>
    <name evidence="6" type="ORF">N656DRAFT_715923</name>
</gene>
<comment type="catalytic activity">
    <reaction evidence="2">
        <text>a diacylglycerol + H2O = a monoacylglycerol + a fatty acid + H(+)</text>
        <dbReference type="Rhea" id="RHEA:32731"/>
        <dbReference type="ChEBI" id="CHEBI:15377"/>
        <dbReference type="ChEBI" id="CHEBI:15378"/>
        <dbReference type="ChEBI" id="CHEBI:17408"/>
        <dbReference type="ChEBI" id="CHEBI:18035"/>
        <dbReference type="ChEBI" id="CHEBI:28868"/>
    </reaction>
</comment>
<keyword evidence="4" id="KW-0732">Signal</keyword>
<dbReference type="PANTHER" id="PTHR45856:SF11">
    <property type="entry name" value="FUNGAL LIPASE-LIKE DOMAIN-CONTAINING PROTEIN"/>
    <property type="match status" value="1"/>
</dbReference>
<dbReference type="Proteomes" id="UP001302812">
    <property type="component" value="Unassembled WGS sequence"/>
</dbReference>
<comment type="caution">
    <text evidence="6">The sequence shown here is derived from an EMBL/GenBank/DDBJ whole genome shotgun (WGS) entry which is preliminary data.</text>
</comment>
<dbReference type="GeneID" id="89936216"/>
<reference evidence="6" key="2">
    <citation type="submission" date="2023-05" db="EMBL/GenBank/DDBJ databases">
        <authorList>
            <consortium name="Lawrence Berkeley National Laboratory"/>
            <person name="Steindorff A."/>
            <person name="Hensen N."/>
            <person name="Bonometti L."/>
            <person name="Westerberg I."/>
            <person name="Brannstrom I.O."/>
            <person name="Guillou S."/>
            <person name="Cros-Aarteil S."/>
            <person name="Calhoun S."/>
            <person name="Haridas S."/>
            <person name="Kuo A."/>
            <person name="Mondo S."/>
            <person name="Pangilinan J."/>
            <person name="Riley R."/>
            <person name="Labutti K."/>
            <person name="Andreopoulos B."/>
            <person name="Lipzen A."/>
            <person name="Chen C."/>
            <person name="Yanf M."/>
            <person name="Daum C."/>
            <person name="Ng V."/>
            <person name="Clum A."/>
            <person name="Ohm R."/>
            <person name="Martin F."/>
            <person name="Silar P."/>
            <person name="Natvig D."/>
            <person name="Lalanne C."/>
            <person name="Gautier V."/>
            <person name="Ament-Velasquez S.L."/>
            <person name="Kruys A."/>
            <person name="Hutchinson M.I."/>
            <person name="Powell A.J."/>
            <person name="Barry K."/>
            <person name="Miller A.N."/>
            <person name="Grigoriev I.V."/>
            <person name="Debuchy R."/>
            <person name="Gladieux P."/>
            <person name="Thoren M.H."/>
            <person name="Johannesson H."/>
        </authorList>
    </citation>
    <scope>NUCLEOTIDE SEQUENCE</scope>
    <source>
        <strain evidence="6">CBS 508.74</strain>
    </source>
</reference>
<name>A0AAN6QG22_9PEZI</name>
<organism evidence="6 7">
    <name type="scientific">Canariomyces notabilis</name>
    <dbReference type="NCBI Taxonomy" id="2074819"/>
    <lineage>
        <taxon>Eukaryota</taxon>
        <taxon>Fungi</taxon>
        <taxon>Dikarya</taxon>
        <taxon>Ascomycota</taxon>
        <taxon>Pezizomycotina</taxon>
        <taxon>Sordariomycetes</taxon>
        <taxon>Sordariomycetidae</taxon>
        <taxon>Sordariales</taxon>
        <taxon>Chaetomiaceae</taxon>
        <taxon>Canariomyces</taxon>
    </lineage>
</organism>
<evidence type="ECO:0000256" key="3">
    <source>
        <dbReference type="ARBA" id="ARBA00048461"/>
    </source>
</evidence>
<evidence type="ECO:0000256" key="2">
    <source>
        <dbReference type="ARBA" id="ARBA00047591"/>
    </source>
</evidence>
<evidence type="ECO:0000256" key="4">
    <source>
        <dbReference type="SAM" id="SignalP"/>
    </source>
</evidence>
<protein>
    <submittedName>
        <fullName evidence="6">Alpha/beta-hydrolase</fullName>
    </submittedName>
</protein>
<dbReference type="CDD" id="cd00519">
    <property type="entry name" value="Lipase_3"/>
    <property type="match status" value="1"/>
</dbReference>
<evidence type="ECO:0000259" key="5">
    <source>
        <dbReference type="Pfam" id="PF01764"/>
    </source>
</evidence>
<comment type="catalytic activity">
    <reaction evidence="3">
        <text>a monoacylglycerol + H2O = glycerol + a fatty acid + H(+)</text>
        <dbReference type="Rhea" id="RHEA:15245"/>
        <dbReference type="ChEBI" id="CHEBI:15377"/>
        <dbReference type="ChEBI" id="CHEBI:15378"/>
        <dbReference type="ChEBI" id="CHEBI:17408"/>
        <dbReference type="ChEBI" id="CHEBI:17754"/>
        <dbReference type="ChEBI" id="CHEBI:28868"/>
    </reaction>
</comment>
<feature type="domain" description="Fungal lipase-type" evidence="5">
    <location>
        <begin position="99"/>
        <end position="237"/>
    </location>
</feature>
<reference evidence="6" key="1">
    <citation type="journal article" date="2023" name="Mol. Phylogenet. Evol.">
        <title>Genome-scale phylogeny and comparative genomics of the fungal order Sordariales.</title>
        <authorList>
            <person name="Hensen N."/>
            <person name="Bonometti L."/>
            <person name="Westerberg I."/>
            <person name="Brannstrom I.O."/>
            <person name="Guillou S."/>
            <person name="Cros-Aarteil S."/>
            <person name="Calhoun S."/>
            <person name="Haridas S."/>
            <person name="Kuo A."/>
            <person name="Mondo S."/>
            <person name="Pangilinan J."/>
            <person name="Riley R."/>
            <person name="LaButti K."/>
            <person name="Andreopoulos B."/>
            <person name="Lipzen A."/>
            <person name="Chen C."/>
            <person name="Yan M."/>
            <person name="Daum C."/>
            <person name="Ng V."/>
            <person name="Clum A."/>
            <person name="Steindorff A."/>
            <person name="Ohm R.A."/>
            <person name="Martin F."/>
            <person name="Silar P."/>
            <person name="Natvig D.O."/>
            <person name="Lalanne C."/>
            <person name="Gautier V."/>
            <person name="Ament-Velasquez S.L."/>
            <person name="Kruys A."/>
            <person name="Hutchinson M.I."/>
            <person name="Powell A.J."/>
            <person name="Barry K."/>
            <person name="Miller A.N."/>
            <person name="Grigoriev I.V."/>
            <person name="Debuchy R."/>
            <person name="Gladieux P."/>
            <person name="Hiltunen Thoren M."/>
            <person name="Johannesson H."/>
        </authorList>
    </citation>
    <scope>NUCLEOTIDE SEQUENCE</scope>
    <source>
        <strain evidence="6">CBS 508.74</strain>
    </source>
</reference>
<comment type="similarity">
    <text evidence="1">Belongs to the AB hydrolase superfamily. Lipase family. Class 3 subfamily.</text>
</comment>
<dbReference type="EMBL" id="MU853356">
    <property type="protein sequence ID" value="KAK4109488.1"/>
    <property type="molecule type" value="Genomic_DNA"/>
</dbReference>
<dbReference type="SUPFAM" id="SSF53474">
    <property type="entry name" value="alpha/beta-Hydrolases"/>
    <property type="match status" value="1"/>
</dbReference>
<dbReference type="Gene3D" id="3.40.50.1820">
    <property type="entry name" value="alpha/beta hydrolase"/>
    <property type="match status" value="1"/>
</dbReference>
<keyword evidence="7" id="KW-1185">Reference proteome</keyword>
<accession>A0AAN6QG22</accession>
<dbReference type="RefSeq" id="XP_064667058.1">
    <property type="nucleotide sequence ID" value="XM_064812091.1"/>
</dbReference>
<dbReference type="AlphaFoldDB" id="A0AAN6QG22"/>
<evidence type="ECO:0000313" key="7">
    <source>
        <dbReference type="Proteomes" id="UP001302812"/>
    </source>
</evidence>
<dbReference type="InterPro" id="IPR051218">
    <property type="entry name" value="Sec_MonoDiacylglyc_Lipase"/>
</dbReference>
<evidence type="ECO:0000256" key="1">
    <source>
        <dbReference type="ARBA" id="ARBA00043996"/>
    </source>
</evidence>
<sequence length="352" mass="37867">MQHLLLGYLFLVALAVASPVAKRQTQVTPAQLDKFRLFAQWAAGASCNSERLPGERVTCARDLCPIPQSHNATIVAAFNGPSFDARGFVAVDPVDRLIVAAFRGSESVRNWIANLLFIQVPCDDLAPGCLVHAGFSASWGEVSDVVLPAVDAAKAAHPDYGVVMTGYSLGGAVATLATARLRLRRAAALAAVDLYTYGSPRVGNLELAKLVTVMTADRGAAYRITHASDPVPRLPPIAFNYRHLSPEYWVLAQGNDTAVVTPDEVRICPGYANTSCNGGTHGLDADDHLWYFGSMGSCLNNGTTLPWKREATASMGADETETGTEISDAELEARLNEWVDMDRQFAETLEDE</sequence>
<feature type="signal peptide" evidence="4">
    <location>
        <begin position="1"/>
        <end position="17"/>
    </location>
</feature>
<dbReference type="Pfam" id="PF01764">
    <property type="entry name" value="Lipase_3"/>
    <property type="match status" value="1"/>
</dbReference>
<dbReference type="InterPro" id="IPR029058">
    <property type="entry name" value="AB_hydrolase_fold"/>
</dbReference>